<gene>
    <name evidence="16" type="primary">lpdA</name>
    <name evidence="16" type="ORF">ACFOLH_07080</name>
</gene>
<dbReference type="PANTHER" id="PTHR22912">
    <property type="entry name" value="DISULFIDE OXIDOREDUCTASE"/>
    <property type="match status" value="1"/>
</dbReference>
<evidence type="ECO:0000313" key="17">
    <source>
        <dbReference type="Proteomes" id="UP001595685"/>
    </source>
</evidence>
<evidence type="ECO:0000259" key="15">
    <source>
        <dbReference type="Pfam" id="PF07992"/>
    </source>
</evidence>
<dbReference type="EC" id="1.8.1.4" evidence="3 13"/>
<comment type="caution">
    <text evidence="16">The sequence shown here is derived from an EMBL/GenBank/DDBJ whole genome shotgun (WGS) entry which is preliminary data.</text>
</comment>
<dbReference type="RefSeq" id="WP_340293180.1">
    <property type="nucleotide sequence ID" value="NZ_JBBEOI010000098.1"/>
</dbReference>
<protein>
    <recommendedName>
        <fullName evidence="4 13">Dihydrolipoyl dehydrogenase</fullName>
        <ecNumber evidence="3 13">1.8.1.4</ecNumber>
    </recommendedName>
</protein>
<dbReference type="InterPro" id="IPR036188">
    <property type="entry name" value="FAD/NAD-bd_sf"/>
</dbReference>
<dbReference type="InterPro" id="IPR012999">
    <property type="entry name" value="Pyr_OxRdtase_I_AS"/>
</dbReference>
<feature type="domain" description="Pyridine nucleotide-disulphide oxidoreductase dimerisation" evidence="14">
    <location>
        <begin position="337"/>
        <end position="445"/>
    </location>
</feature>
<evidence type="ECO:0000256" key="2">
    <source>
        <dbReference type="ARBA" id="ARBA00007532"/>
    </source>
</evidence>
<keyword evidence="5" id="KW-0963">Cytoplasm</keyword>
<dbReference type="InterPro" id="IPR006258">
    <property type="entry name" value="Lipoamide_DH"/>
</dbReference>
<proteinExistence type="inferred from homology"/>
<evidence type="ECO:0000256" key="13">
    <source>
        <dbReference type="RuleBase" id="RU003692"/>
    </source>
</evidence>
<dbReference type="PROSITE" id="PS00076">
    <property type="entry name" value="PYRIDINE_REDOX_1"/>
    <property type="match status" value="1"/>
</dbReference>
<accession>A0ABV7WGC4</accession>
<name>A0ABV7WGC4_9MICO</name>
<dbReference type="InterPro" id="IPR023753">
    <property type="entry name" value="FAD/NAD-binding_dom"/>
</dbReference>
<keyword evidence="7 13" id="KW-0274">FAD</keyword>
<dbReference type="InterPro" id="IPR004099">
    <property type="entry name" value="Pyr_nucl-diS_OxRdtase_dimer"/>
</dbReference>
<dbReference type="PANTHER" id="PTHR22912:SF217">
    <property type="entry name" value="DIHYDROLIPOYL DEHYDROGENASE"/>
    <property type="match status" value="1"/>
</dbReference>
<reference evidence="17" key="1">
    <citation type="journal article" date="2019" name="Int. J. Syst. Evol. Microbiol.">
        <title>The Global Catalogue of Microorganisms (GCM) 10K type strain sequencing project: providing services to taxonomists for standard genome sequencing and annotation.</title>
        <authorList>
            <consortium name="The Broad Institute Genomics Platform"/>
            <consortium name="The Broad Institute Genome Sequencing Center for Infectious Disease"/>
            <person name="Wu L."/>
            <person name="Ma J."/>
        </authorList>
    </citation>
    <scope>NUCLEOTIDE SEQUENCE [LARGE SCALE GENOMIC DNA]</scope>
    <source>
        <strain evidence="17">NCAIM B.02333</strain>
    </source>
</reference>
<keyword evidence="11 13" id="KW-0676">Redox-active center</keyword>
<dbReference type="InterPro" id="IPR001100">
    <property type="entry name" value="Pyr_nuc-diS_OxRdtase"/>
</dbReference>
<evidence type="ECO:0000256" key="12">
    <source>
        <dbReference type="ARBA" id="ARBA00049187"/>
    </source>
</evidence>
<evidence type="ECO:0000256" key="11">
    <source>
        <dbReference type="ARBA" id="ARBA00023284"/>
    </source>
</evidence>
<dbReference type="InterPro" id="IPR016156">
    <property type="entry name" value="FAD/NAD-linked_Rdtase_dimer_sf"/>
</dbReference>
<evidence type="ECO:0000256" key="9">
    <source>
        <dbReference type="ARBA" id="ARBA00023027"/>
    </source>
</evidence>
<evidence type="ECO:0000259" key="14">
    <source>
        <dbReference type="Pfam" id="PF02852"/>
    </source>
</evidence>
<dbReference type="Proteomes" id="UP001595685">
    <property type="component" value="Unassembled WGS sequence"/>
</dbReference>
<evidence type="ECO:0000256" key="10">
    <source>
        <dbReference type="ARBA" id="ARBA00023157"/>
    </source>
</evidence>
<dbReference type="InterPro" id="IPR050151">
    <property type="entry name" value="Class-I_Pyr_Nuc-Dis_Oxidored"/>
</dbReference>
<dbReference type="PIRSF" id="PIRSF000350">
    <property type="entry name" value="Mercury_reductase_MerA"/>
    <property type="match status" value="1"/>
</dbReference>
<evidence type="ECO:0000256" key="6">
    <source>
        <dbReference type="ARBA" id="ARBA00022630"/>
    </source>
</evidence>
<dbReference type="NCBIfam" id="TIGR01350">
    <property type="entry name" value="lipoamide_DH"/>
    <property type="match status" value="1"/>
</dbReference>
<evidence type="ECO:0000256" key="4">
    <source>
        <dbReference type="ARBA" id="ARBA00016961"/>
    </source>
</evidence>
<dbReference type="PRINTS" id="PR00411">
    <property type="entry name" value="PNDRDTASEI"/>
</dbReference>
<keyword evidence="10" id="KW-1015">Disulfide bond</keyword>
<feature type="domain" description="FAD/NAD(P)-binding" evidence="15">
    <location>
        <begin position="6"/>
        <end position="317"/>
    </location>
</feature>
<dbReference type="PRINTS" id="PR00368">
    <property type="entry name" value="FADPNR"/>
</dbReference>
<comment type="cofactor">
    <cofactor evidence="13">
        <name>FAD</name>
        <dbReference type="ChEBI" id="CHEBI:57692"/>
    </cofactor>
    <text evidence="13">Binds 1 FAD per subunit.</text>
</comment>
<dbReference type="Pfam" id="PF02852">
    <property type="entry name" value="Pyr_redox_dim"/>
    <property type="match status" value="1"/>
</dbReference>
<dbReference type="SUPFAM" id="SSF51905">
    <property type="entry name" value="FAD/NAD(P)-binding domain"/>
    <property type="match status" value="1"/>
</dbReference>
<evidence type="ECO:0000256" key="8">
    <source>
        <dbReference type="ARBA" id="ARBA00023002"/>
    </source>
</evidence>
<dbReference type="Gene3D" id="3.30.390.30">
    <property type="match status" value="1"/>
</dbReference>
<evidence type="ECO:0000256" key="1">
    <source>
        <dbReference type="ARBA" id="ARBA00004496"/>
    </source>
</evidence>
<evidence type="ECO:0000256" key="5">
    <source>
        <dbReference type="ARBA" id="ARBA00022490"/>
    </source>
</evidence>
<comment type="similarity">
    <text evidence="2 13">Belongs to the class-I pyridine nucleotide-disulfide oxidoreductase family.</text>
</comment>
<dbReference type="Gene3D" id="3.50.50.60">
    <property type="entry name" value="FAD/NAD(P)-binding domain"/>
    <property type="match status" value="2"/>
</dbReference>
<evidence type="ECO:0000256" key="7">
    <source>
        <dbReference type="ARBA" id="ARBA00022827"/>
    </source>
</evidence>
<keyword evidence="6 13" id="KW-0285">Flavoprotein</keyword>
<dbReference type="GO" id="GO:0004148">
    <property type="term" value="F:dihydrolipoyl dehydrogenase (NADH) activity"/>
    <property type="evidence" value="ECO:0007669"/>
    <property type="project" value="UniProtKB-EC"/>
</dbReference>
<organism evidence="16 17">
    <name type="scientific">Aquipuribacter hungaricus</name>
    <dbReference type="NCBI Taxonomy" id="545624"/>
    <lineage>
        <taxon>Bacteria</taxon>
        <taxon>Bacillati</taxon>
        <taxon>Actinomycetota</taxon>
        <taxon>Actinomycetes</taxon>
        <taxon>Micrococcales</taxon>
        <taxon>Intrasporangiaceae</taxon>
        <taxon>Aquipuribacter</taxon>
    </lineage>
</organism>
<dbReference type="SUPFAM" id="SSF55424">
    <property type="entry name" value="FAD/NAD-linked reductases, dimerisation (C-terminal) domain"/>
    <property type="match status" value="1"/>
</dbReference>
<sequence length="458" mass="48380">MAEQEYDVVILGGGSGGYAAALRGAELGLQVALVEKDKLGGTCLHRGCIPTKALLHAAEIADATRESETFGVRATLEGIDVPAVTKYREGVVGKLYKGLQGLVKSRKITYVEGTGRLADAHTVEVDGQRLRGKHVVLATGSYARTLPGLEIGGRILTSDGALALDHVPDKVVVLGGGVIGVEFASVWRSFGVDVTIVEALPRLVAAEDEAVSKVFERAYRKRGITFKTGVRFTGATQDDDGVTVTLESGEELRADYLLVAVGRGPVTEGLGYEEAGVTVDRGFVPTDERLRTGVDSVFAVGDIVPGLQLAHRGFAHGIFVAEEIAGLNPAPVVDVMIPRVTYSDPEIGSVGYTEAQAKEKFGADRVETYEYNLGGNGRSQIIGTAGFVKLVREKDGPVVGVHTIGARMGEQIGEGQLIVSWEAYPEDVAALVHAHPTQNEAMGEAHLALAGKPLHAHS</sequence>
<keyword evidence="9 13" id="KW-0520">NAD</keyword>
<evidence type="ECO:0000256" key="3">
    <source>
        <dbReference type="ARBA" id="ARBA00012608"/>
    </source>
</evidence>
<dbReference type="Pfam" id="PF07992">
    <property type="entry name" value="Pyr_redox_2"/>
    <property type="match status" value="1"/>
</dbReference>
<keyword evidence="8 13" id="KW-0560">Oxidoreductase</keyword>
<comment type="subcellular location">
    <subcellularLocation>
        <location evidence="1">Cytoplasm</location>
    </subcellularLocation>
</comment>
<dbReference type="EMBL" id="JBHRWW010000003">
    <property type="protein sequence ID" value="MFC3688101.1"/>
    <property type="molecule type" value="Genomic_DNA"/>
</dbReference>
<comment type="catalytic activity">
    <reaction evidence="12 13">
        <text>N(6)-[(R)-dihydrolipoyl]-L-lysyl-[protein] + NAD(+) = N(6)-[(R)-lipoyl]-L-lysyl-[protein] + NADH + H(+)</text>
        <dbReference type="Rhea" id="RHEA:15045"/>
        <dbReference type="Rhea" id="RHEA-COMP:10474"/>
        <dbReference type="Rhea" id="RHEA-COMP:10475"/>
        <dbReference type="ChEBI" id="CHEBI:15378"/>
        <dbReference type="ChEBI" id="CHEBI:57540"/>
        <dbReference type="ChEBI" id="CHEBI:57945"/>
        <dbReference type="ChEBI" id="CHEBI:83099"/>
        <dbReference type="ChEBI" id="CHEBI:83100"/>
        <dbReference type="EC" id="1.8.1.4"/>
    </reaction>
</comment>
<comment type="miscellaneous">
    <text evidence="13">The active site is a redox-active disulfide bond.</text>
</comment>
<evidence type="ECO:0000313" key="16">
    <source>
        <dbReference type="EMBL" id="MFC3688101.1"/>
    </source>
</evidence>
<keyword evidence="17" id="KW-1185">Reference proteome</keyword>